<dbReference type="InterPro" id="IPR051694">
    <property type="entry name" value="Immunoregulatory_rcpt-like"/>
</dbReference>
<reference evidence="6" key="3">
    <citation type="submission" date="2025-09" db="UniProtKB">
        <authorList>
            <consortium name="Ensembl"/>
        </authorList>
    </citation>
    <scope>IDENTIFICATION</scope>
</reference>
<dbReference type="Gene3D" id="2.60.40.10">
    <property type="entry name" value="Immunoglobulins"/>
    <property type="match status" value="1"/>
</dbReference>
<dbReference type="AlphaFoldDB" id="A0A8C8Y3R9"/>
<dbReference type="SUPFAM" id="SSF48726">
    <property type="entry name" value="Immunoglobulin"/>
    <property type="match status" value="1"/>
</dbReference>
<accession>A0A8C8Y3R9</accession>
<dbReference type="GeneTree" id="ENSGT00390000008831"/>
<evidence type="ECO:0000313" key="6">
    <source>
        <dbReference type="Ensembl" id="ENSPLOP00000028005.1"/>
    </source>
</evidence>
<dbReference type="GO" id="GO:0042288">
    <property type="term" value="F:MHC class I protein binding"/>
    <property type="evidence" value="ECO:0007669"/>
    <property type="project" value="TreeGrafter"/>
</dbReference>
<name>A0A8C8Y3R9_PANLE</name>
<comment type="subcellular location">
    <subcellularLocation>
        <location evidence="1">Membrane</location>
        <topology evidence="1">Single-pass membrane protein</topology>
    </subcellularLocation>
</comment>
<evidence type="ECO:0000256" key="5">
    <source>
        <dbReference type="SAM" id="SignalP"/>
    </source>
</evidence>
<dbReference type="GO" id="GO:0071944">
    <property type="term" value="C:cell periphery"/>
    <property type="evidence" value="ECO:0007669"/>
    <property type="project" value="UniProtKB-ARBA"/>
</dbReference>
<dbReference type="Proteomes" id="UP000694399">
    <property type="component" value="Chromosome F1"/>
</dbReference>
<dbReference type="InterPro" id="IPR013783">
    <property type="entry name" value="Ig-like_fold"/>
</dbReference>
<evidence type="ECO:0000256" key="4">
    <source>
        <dbReference type="ARBA" id="ARBA00023136"/>
    </source>
</evidence>
<feature type="chain" id="PRO_5034460064" evidence="5">
    <location>
        <begin position="22"/>
        <end position="414"/>
    </location>
</feature>
<evidence type="ECO:0000256" key="1">
    <source>
        <dbReference type="ARBA" id="ARBA00004167"/>
    </source>
</evidence>
<dbReference type="Ensembl" id="ENSPLOT00000030929.1">
    <property type="protein sequence ID" value="ENSPLOP00000028005.1"/>
    <property type="gene ID" value="ENSPLOG00000020516.1"/>
</dbReference>
<keyword evidence="5" id="KW-0732">Signal</keyword>
<keyword evidence="7" id="KW-1185">Reference proteome</keyword>
<keyword evidence="4" id="KW-0472">Membrane</keyword>
<protein>
    <submittedName>
        <fullName evidence="6">Uncharacterized protein</fullName>
    </submittedName>
</protein>
<dbReference type="GO" id="GO:0016020">
    <property type="term" value="C:membrane"/>
    <property type="evidence" value="ECO:0007669"/>
    <property type="project" value="UniProtKB-SubCell"/>
</dbReference>
<evidence type="ECO:0000313" key="7">
    <source>
        <dbReference type="Proteomes" id="UP000694399"/>
    </source>
</evidence>
<reference evidence="6" key="1">
    <citation type="journal article" date="2019" name="bioRxiv">
        <title>Long live the king: chromosome-level assembly of the lion (Panthera leo) using linked-read, Hi-C, and long read data.</title>
        <authorList>
            <person name="Armstrong E.E."/>
            <person name="Taylor R.W."/>
            <person name="Miller D.E."/>
            <person name="Kaelin C."/>
            <person name="Barsh G."/>
            <person name="Hadly E.A."/>
            <person name="Petrov D."/>
        </authorList>
    </citation>
    <scope>NUCLEOTIDE SEQUENCE [LARGE SCALE GENOMIC DNA]</scope>
</reference>
<evidence type="ECO:0000256" key="3">
    <source>
        <dbReference type="ARBA" id="ARBA00022989"/>
    </source>
</evidence>
<sequence length="414" mass="44686">MGPSLLLSLLLLPASLQAGSSKECNPNTDFGINQPASLSAPEGDSTCISFSYFYCWELAKDPRLSIAVRRTDFHGEVIYNSTQRFVHKDFKNRISLDLREGQNSGTLCIRNLRKEDENRYFCRVQVETLRDGKQVWQSIPGTKLTITDGESSCPAATTPTLQGALIPQAWPRPQSSCLPLLSNSSPHPSPLPRPLPTLLFLLDLPKPGLPGLPCPSPSLPPPEPVPTPLPQPQHLPGCPGILPSCFKLGLQSCLPPLTPRCPGGLDFFRAWSAFPLSCVPVSSPCQPPVLCLPTVAGSTQHTQQVSNYDPRPLSPGHAPLPLFPVPPASFSCSAPRNLAHDAPCPSPFPPLLSHPPLPLPPSSLPSLPPPTPGPHLCLHHPHCPLRFCSSILAFETCHRQQKYGGCRLPCTVSG</sequence>
<dbReference type="InterPro" id="IPR036179">
    <property type="entry name" value="Ig-like_dom_sf"/>
</dbReference>
<dbReference type="PANTHER" id="PTHR15549:SF26">
    <property type="entry name" value="AXIAL BUDDING PATTERN PROTEIN 2-RELATED"/>
    <property type="match status" value="1"/>
</dbReference>
<dbReference type="PANTHER" id="PTHR15549">
    <property type="entry name" value="PAIRED IMMUNOGLOBULIN-LIKE TYPE 2 RECEPTOR"/>
    <property type="match status" value="1"/>
</dbReference>
<keyword evidence="2" id="KW-0812">Transmembrane</keyword>
<evidence type="ECO:0000256" key="2">
    <source>
        <dbReference type="ARBA" id="ARBA00022692"/>
    </source>
</evidence>
<proteinExistence type="predicted"/>
<keyword evidence="3" id="KW-1133">Transmembrane helix</keyword>
<reference evidence="6" key="2">
    <citation type="submission" date="2025-08" db="UniProtKB">
        <authorList>
            <consortium name="Ensembl"/>
        </authorList>
    </citation>
    <scope>IDENTIFICATION</scope>
</reference>
<organism evidence="6 7">
    <name type="scientific">Panthera leo</name>
    <name type="common">Lion</name>
    <dbReference type="NCBI Taxonomy" id="9689"/>
    <lineage>
        <taxon>Eukaryota</taxon>
        <taxon>Metazoa</taxon>
        <taxon>Chordata</taxon>
        <taxon>Craniata</taxon>
        <taxon>Vertebrata</taxon>
        <taxon>Euteleostomi</taxon>
        <taxon>Mammalia</taxon>
        <taxon>Eutheria</taxon>
        <taxon>Laurasiatheria</taxon>
        <taxon>Carnivora</taxon>
        <taxon>Feliformia</taxon>
        <taxon>Felidae</taxon>
        <taxon>Pantherinae</taxon>
        <taxon>Panthera</taxon>
    </lineage>
</organism>
<feature type="signal peptide" evidence="5">
    <location>
        <begin position="1"/>
        <end position="21"/>
    </location>
</feature>